<dbReference type="Proteomes" id="UP001595805">
    <property type="component" value="Unassembled WGS sequence"/>
</dbReference>
<keyword evidence="3" id="KW-1185">Reference proteome</keyword>
<name>A0ABV8APB7_9BACT</name>
<gene>
    <name evidence="2" type="ORF">ACFOSV_06680</name>
</gene>
<dbReference type="Pfam" id="PF13376">
    <property type="entry name" value="OmdA"/>
    <property type="match status" value="1"/>
</dbReference>
<evidence type="ECO:0000259" key="1">
    <source>
        <dbReference type="Pfam" id="PF08818"/>
    </source>
</evidence>
<dbReference type="InterPro" id="IPR014922">
    <property type="entry name" value="YdhG-like"/>
</dbReference>
<dbReference type="EMBL" id="JBHRZS010000006">
    <property type="protein sequence ID" value="MFC3879853.1"/>
    <property type="molecule type" value="Genomic_DNA"/>
</dbReference>
<dbReference type="RefSeq" id="WP_377904666.1">
    <property type="nucleotide sequence ID" value="NZ_JBHRZS010000006.1"/>
</dbReference>
<comment type="caution">
    <text evidence="2">The sequence shown here is derived from an EMBL/GenBank/DDBJ whole genome shotgun (WGS) entry which is preliminary data.</text>
</comment>
<feature type="domain" description="YdhG-like" evidence="1">
    <location>
        <begin position="29"/>
        <end position="126"/>
    </location>
</feature>
<proteinExistence type="predicted"/>
<evidence type="ECO:0000313" key="3">
    <source>
        <dbReference type="Proteomes" id="UP001595805"/>
    </source>
</evidence>
<sequence length="212" mass="24091">MNPKVDLYLEEGCGRCSLYQTPDCKVHTWKPILVQLRRIVLETGLEEEYKWSQPCYTWKNANVVMVTAFKDHAVLAFFKGSLLQDPSNILISPGENSQSSKVIRFTDVNEVLKQEALLKAYIYEAIEVEKSGLKVEFKKNPEPIPVELIDAFESDSVLKEAFYALTAGRQRGYILYFSAPKQSKTRQTRIEKLSSQIKAGIGINDKYSSGKK</sequence>
<organism evidence="2 3">
    <name type="scientific">Algoriphagus namhaensis</name>
    <dbReference type="NCBI Taxonomy" id="915353"/>
    <lineage>
        <taxon>Bacteria</taxon>
        <taxon>Pseudomonadati</taxon>
        <taxon>Bacteroidota</taxon>
        <taxon>Cytophagia</taxon>
        <taxon>Cytophagales</taxon>
        <taxon>Cyclobacteriaceae</taxon>
        <taxon>Algoriphagus</taxon>
    </lineage>
</organism>
<dbReference type="PIRSF" id="PIRSF021308">
    <property type="entry name" value="UCP021308"/>
    <property type="match status" value="1"/>
</dbReference>
<evidence type="ECO:0000313" key="2">
    <source>
        <dbReference type="EMBL" id="MFC3879853.1"/>
    </source>
</evidence>
<protein>
    <submittedName>
        <fullName evidence="2">YdeI family protein</fullName>
    </submittedName>
</protein>
<dbReference type="SUPFAM" id="SSF159888">
    <property type="entry name" value="YdhG-like"/>
    <property type="match status" value="1"/>
</dbReference>
<dbReference type="Pfam" id="PF08818">
    <property type="entry name" value="DUF1801"/>
    <property type="match status" value="1"/>
</dbReference>
<reference evidence="3" key="1">
    <citation type="journal article" date="2019" name="Int. J. Syst. Evol. Microbiol.">
        <title>The Global Catalogue of Microorganisms (GCM) 10K type strain sequencing project: providing services to taxonomists for standard genome sequencing and annotation.</title>
        <authorList>
            <consortium name="The Broad Institute Genomics Platform"/>
            <consortium name="The Broad Institute Genome Sequencing Center for Infectious Disease"/>
            <person name="Wu L."/>
            <person name="Ma J."/>
        </authorList>
    </citation>
    <scope>NUCLEOTIDE SEQUENCE [LARGE SCALE GENOMIC DNA]</scope>
    <source>
        <strain evidence="3">CCUG 60523</strain>
    </source>
</reference>
<dbReference type="InterPro" id="IPR016786">
    <property type="entry name" value="YdeI_bac"/>
</dbReference>
<dbReference type="Gene3D" id="3.90.1150.200">
    <property type="match status" value="1"/>
</dbReference>
<accession>A0ABV8APB7</accession>